<feature type="compositionally biased region" description="Pro residues" evidence="1">
    <location>
        <begin position="170"/>
        <end position="179"/>
    </location>
</feature>
<reference evidence="2 3" key="1">
    <citation type="submission" date="2020-02" db="EMBL/GenBank/DDBJ databases">
        <authorList>
            <person name="Ma Q."/>
            <person name="Huang Y."/>
            <person name="Song X."/>
            <person name="Pei D."/>
        </authorList>
    </citation>
    <scope>NUCLEOTIDE SEQUENCE [LARGE SCALE GENOMIC DNA]</scope>
    <source>
        <strain evidence="2">Sxm20200214</strain>
        <tissue evidence="2">Leaf</tissue>
    </source>
</reference>
<protein>
    <submittedName>
        <fullName evidence="2">Uncharacterized protein</fullName>
    </submittedName>
</protein>
<feature type="region of interest" description="Disordered" evidence="1">
    <location>
        <begin position="265"/>
        <end position="284"/>
    </location>
</feature>
<feature type="region of interest" description="Disordered" evidence="1">
    <location>
        <begin position="142"/>
        <end position="192"/>
    </location>
</feature>
<feature type="compositionally biased region" description="Basic and acidic residues" evidence="1">
    <location>
        <begin position="51"/>
        <end position="73"/>
    </location>
</feature>
<feature type="compositionally biased region" description="Polar residues" evidence="1">
    <location>
        <begin position="153"/>
        <end position="167"/>
    </location>
</feature>
<comment type="caution">
    <text evidence="2">The sequence shown here is derived from an EMBL/GenBank/DDBJ whole genome shotgun (WGS) entry which is preliminary data.</text>
</comment>
<feature type="compositionally biased region" description="Basic and acidic residues" evidence="1">
    <location>
        <begin position="142"/>
        <end position="152"/>
    </location>
</feature>
<evidence type="ECO:0000256" key="1">
    <source>
        <dbReference type="SAM" id="MobiDB-lite"/>
    </source>
</evidence>
<dbReference type="AlphaFoldDB" id="A0A8X7WK59"/>
<feature type="region of interest" description="Disordered" evidence="1">
    <location>
        <begin position="229"/>
        <end position="249"/>
    </location>
</feature>
<organism evidence="2 3">
    <name type="scientific">Brassica carinata</name>
    <name type="common">Ethiopian mustard</name>
    <name type="synonym">Abyssinian cabbage</name>
    <dbReference type="NCBI Taxonomy" id="52824"/>
    <lineage>
        <taxon>Eukaryota</taxon>
        <taxon>Viridiplantae</taxon>
        <taxon>Streptophyta</taxon>
        <taxon>Embryophyta</taxon>
        <taxon>Tracheophyta</taxon>
        <taxon>Spermatophyta</taxon>
        <taxon>Magnoliopsida</taxon>
        <taxon>eudicotyledons</taxon>
        <taxon>Gunneridae</taxon>
        <taxon>Pentapetalae</taxon>
        <taxon>rosids</taxon>
        <taxon>malvids</taxon>
        <taxon>Brassicales</taxon>
        <taxon>Brassicaceae</taxon>
        <taxon>Brassiceae</taxon>
        <taxon>Brassica</taxon>
    </lineage>
</organism>
<evidence type="ECO:0000313" key="2">
    <source>
        <dbReference type="EMBL" id="KAG2331181.1"/>
    </source>
</evidence>
<name>A0A8X7WK59_BRACI</name>
<keyword evidence="3" id="KW-1185">Reference proteome</keyword>
<gene>
    <name evidence="2" type="ORF">Bca52824_002361</name>
</gene>
<dbReference type="Proteomes" id="UP000886595">
    <property type="component" value="Unassembled WGS sequence"/>
</dbReference>
<sequence>MIEDTAHSADDFLWDDEVGDETVDALVRLIREGYAFKKTMFVGGLTTADLSRMREEKKQKEKEPKDKKERESQPDSPEIDASEPCDHNHIAKQVAVLVTPTITDAIAKEGDKLEVKLAAVIQAEVQKMQGAVLQSLIASLGKQRENSLRPEENTNTAYESGDNTQTASEPPSPSPPNENPPENMTPDGVRDAEMLSPTHLSTNKGGDAEVENVIKNVVNDVQALLNADEKSYVPNEPPNPPMGQTGEDADPDLGEISTGAVNVSQMQAQKSPTPPQSMPTLDEEGSLGESKIDFLLSLIETPTFSLGLSQEEPGRMPIIPHQPVDDGICETRKSKRTRTLPPILSDYQCDPKVKAFRVENTVAPYDPKVEEVYLSMRESAGHNNVEEMDSIVDLSQQMPPKVMDVLIYYISVDRFLEETPTSKPKIAFYDSNFPASP</sequence>
<feature type="region of interest" description="Disordered" evidence="1">
    <location>
        <begin position="51"/>
        <end position="87"/>
    </location>
</feature>
<evidence type="ECO:0000313" key="3">
    <source>
        <dbReference type="Proteomes" id="UP000886595"/>
    </source>
</evidence>
<proteinExistence type="predicted"/>
<dbReference type="EMBL" id="JAAMPC010000001">
    <property type="protein sequence ID" value="KAG2331181.1"/>
    <property type="molecule type" value="Genomic_DNA"/>
</dbReference>
<accession>A0A8X7WK59</accession>